<dbReference type="Proteomes" id="UP000247773">
    <property type="component" value="Genome"/>
</dbReference>
<sequence>MIMNYFDTLTLNCADGARHVIPFRNISLLEWNSIRSTISVHVSGCQKPIEASCSKGFFEKTDNMYAEWVASINMIQMERLPSVVMSQLNDHIQVTVDDNMKKIFTQLGGVITELHEKANTVNKIADTFLKITKKEA</sequence>
<gene>
    <name evidence="1" type="ORF">PspYZU05_43</name>
</gene>
<reference evidence="1 2" key="1">
    <citation type="submission" date="2017-04" db="EMBL/GenBank/DDBJ databases">
        <title>Isolation of lytic bacteriophages infecting Pseudomonas strains for biocontrol of fish and shrimp spoilage during chilled storage.</title>
        <authorList>
            <person name="Yang Z."/>
            <person name="Tao X."/>
            <person name="Gao L."/>
            <person name="Rao S."/>
        </authorList>
    </citation>
    <scope>NUCLEOTIDE SEQUENCE [LARGE SCALE GENOMIC DNA]</scope>
</reference>
<keyword evidence="2" id="KW-1185">Reference proteome</keyword>
<protein>
    <submittedName>
        <fullName evidence="1">Uncharacterized protein</fullName>
    </submittedName>
</protein>
<evidence type="ECO:0000313" key="2">
    <source>
        <dbReference type="Proteomes" id="UP000247773"/>
    </source>
</evidence>
<evidence type="ECO:0000313" key="1">
    <source>
        <dbReference type="EMBL" id="ASD51995.1"/>
    </source>
</evidence>
<proteinExistence type="predicted"/>
<dbReference type="EMBL" id="KY971610">
    <property type="protein sequence ID" value="ASD51995.1"/>
    <property type="molecule type" value="Genomic_DNA"/>
</dbReference>
<accession>A0A2U7N2H5</accession>
<organism evidence="1 2">
    <name type="scientific">Pseudomonas phage PspYZU05</name>
    <dbReference type="NCBI Taxonomy" id="1983556"/>
    <lineage>
        <taxon>Viruses</taxon>
        <taxon>Duplodnaviria</taxon>
        <taxon>Heunggongvirae</taxon>
        <taxon>Uroviricota</taxon>
        <taxon>Caudoviricetes</taxon>
        <taxon>Pantevenvirales</taxon>
        <taxon>Straboviridae</taxon>
        <taxon>Jiangsuvirus</taxon>
        <taxon>Jiangsuvirus pspyzu05</taxon>
    </lineage>
</organism>
<name>A0A2U7N2H5_9CAUD</name>